<evidence type="ECO:0000313" key="1">
    <source>
        <dbReference type="EMBL" id="OOF50631.1"/>
    </source>
</evidence>
<dbReference type="AlphaFoldDB" id="A0A1V3J662"/>
<keyword evidence="2" id="KW-1185">Reference proteome</keyword>
<sequence length="76" mass="8899">MTLKMSILKLIEDKCKNDLKQDPTFPVGLDSETLFLKFIRSGISKALILKELQELINEEKIYTLSRYYISSTYKHN</sequence>
<dbReference type="Proteomes" id="UP000188481">
    <property type="component" value="Unassembled WGS sequence"/>
</dbReference>
<comment type="caution">
    <text evidence="1">The sequence shown here is derived from an EMBL/GenBank/DDBJ whole genome shotgun (WGS) entry which is preliminary data.</text>
</comment>
<organism evidence="1 2">
    <name type="scientific">Rodentibacter genomosp. 1</name>
    <dbReference type="NCBI Taxonomy" id="1908264"/>
    <lineage>
        <taxon>Bacteria</taxon>
        <taxon>Pseudomonadati</taxon>
        <taxon>Pseudomonadota</taxon>
        <taxon>Gammaproteobacteria</taxon>
        <taxon>Pasteurellales</taxon>
        <taxon>Pasteurellaceae</taxon>
        <taxon>Rodentibacter</taxon>
    </lineage>
</organism>
<name>A0A1V3J662_9PAST</name>
<protein>
    <submittedName>
        <fullName evidence="1">Uncharacterized protein</fullName>
    </submittedName>
</protein>
<evidence type="ECO:0000313" key="2">
    <source>
        <dbReference type="Proteomes" id="UP000188481"/>
    </source>
</evidence>
<gene>
    <name evidence="1" type="ORF">BKK54_05975</name>
</gene>
<dbReference type="EMBL" id="MLHN01000009">
    <property type="protein sequence ID" value="OOF50631.1"/>
    <property type="molecule type" value="Genomic_DNA"/>
</dbReference>
<accession>A0A1V3J662</accession>
<dbReference type="STRING" id="1908264.BKK54_05975"/>
<dbReference type="RefSeq" id="WP_077542228.1">
    <property type="nucleotide sequence ID" value="NZ_MLHN01000009.1"/>
</dbReference>
<proteinExistence type="predicted"/>
<reference evidence="1 2" key="1">
    <citation type="submission" date="2016-10" db="EMBL/GenBank/DDBJ databases">
        <title>Rodentibacter gen. nov. and new species.</title>
        <authorList>
            <person name="Christensen H."/>
        </authorList>
    </citation>
    <scope>NUCLEOTIDE SEQUENCE [LARGE SCALE GENOMIC DNA]</scope>
    <source>
        <strain evidence="2">ppn416</strain>
    </source>
</reference>